<comment type="caution">
    <text evidence="4">The sequence shown here is derived from an EMBL/GenBank/DDBJ whole genome shotgun (WGS) entry which is preliminary data.</text>
</comment>
<dbReference type="InterPro" id="IPR002220">
    <property type="entry name" value="DapA-like"/>
</dbReference>
<dbReference type="PANTHER" id="PTHR12128:SF47">
    <property type="entry name" value="DIHYDRODIPICOLINATE SYNTHASE-RELATED"/>
    <property type="match status" value="1"/>
</dbReference>
<dbReference type="Pfam" id="PF00701">
    <property type="entry name" value="DHDPS"/>
    <property type="match status" value="1"/>
</dbReference>
<protein>
    <recommendedName>
        <fullName evidence="6">Dihydrodipicolinate synthetase family protein</fullName>
    </recommendedName>
</protein>
<evidence type="ECO:0008006" key="6">
    <source>
        <dbReference type="Google" id="ProtNLM"/>
    </source>
</evidence>
<dbReference type="PIRSF" id="PIRSF001365">
    <property type="entry name" value="DHDPS"/>
    <property type="match status" value="1"/>
</dbReference>
<gene>
    <name evidence="4" type="ORF">PCL_04398</name>
</gene>
<dbReference type="Proteomes" id="UP000245956">
    <property type="component" value="Unassembled WGS sequence"/>
</dbReference>
<dbReference type="EMBL" id="LCWV01000020">
    <property type="protein sequence ID" value="PWI67236.1"/>
    <property type="molecule type" value="Genomic_DNA"/>
</dbReference>
<dbReference type="InterPro" id="IPR013785">
    <property type="entry name" value="Aldolase_TIM"/>
</dbReference>
<feature type="active site" description="Schiff-base intermediate with substrate" evidence="2">
    <location>
        <position position="183"/>
    </location>
</feature>
<evidence type="ECO:0000313" key="5">
    <source>
        <dbReference type="Proteomes" id="UP000245956"/>
    </source>
</evidence>
<dbReference type="PRINTS" id="PR00146">
    <property type="entry name" value="DHPICSNTHASE"/>
</dbReference>
<feature type="active site" description="Proton donor/acceptor" evidence="2">
    <location>
        <position position="153"/>
    </location>
</feature>
<evidence type="ECO:0000313" key="4">
    <source>
        <dbReference type="EMBL" id="PWI67236.1"/>
    </source>
</evidence>
<dbReference type="Gene3D" id="3.20.20.70">
    <property type="entry name" value="Aldolase class I"/>
    <property type="match status" value="1"/>
</dbReference>
<name>A0A2U3DYC4_PURLI</name>
<feature type="binding site" evidence="3">
    <location>
        <position position="226"/>
    </location>
    <ligand>
        <name>pyruvate</name>
        <dbReference type="ChEBI" id="CHEBI:15361"/>
    </ligand>
</feature>
<evidence type="ECO:0000256" key="3">
    <source>
        <dbReference type="PIRSR" id="PIRSR001365-2"/>
    </source>
</evidence>
<accession>A0A2U3DYC4</accession>
<dbReference type="SMART" id="SM01130">
    <property type="entry name" value="DHDPS"/>
    <property type="match status" value="1"/>
</dbReference>
<reference evidence="4 5" key="1">
    <citation type="journal article" date="2016" name="Front. Microbiol.">
        <title>Genome and transcriptome sequences reveal the specific parasitism of the nematophagous Purpureocillium lilacinum 36-1.</title>
        <authorList>
            <person name="Xie J."/>
            <person name="Li S."/>
            <person name="Mo C."/>
            <person name="Xiao X."/>
            <person name="Peng D."/>
            <person name="Wang G."/>
            <person name="Xiao Y."/>
        </authorList>
    </citation>
    <scope>NUCLEOTIDE SEQUENCE [LARGE SCALE GENOMIC DNA]</scope>
    <source>
        <strain evidence="4 5">36-1</strain>
    </source>
</reference>
<dbReference type="PANTHER" id="PTHR12128">
    <property type="entry name" value="DIHYDRODIPICOLINATE SYNTHASE"/>
    <property type="match status" value="1"/>
</dbReference>
<sequence>MPVASQTALIATTPAPVPPAGVWCPAITFFDHENDQIDLIEQRRYYRYLSTTGLTGLVVLGTNPEAFLLTRAERSTLIVAAREAVGPRFPIMAGVGQHSTRQVLENIADAADAGADYALVLPPAYFGKATTTAVLFDFFNEIAAKSPLPIVIYNFPAVCNGVDMDTDTIIALTERHNNIVGVKLTCGNVGKIVRLAATFRPWRFSTFGGQSDFLIGGMAAGSVGCIAAMANVCPAAVVRVYTRYKAGHVDEAMAVQRAISLAEQVCRMSVAATKFAVSLTSAKAAGIKDADDKVLPRRPYPPPPESVKAGIKKAVMGLQDALKDVGNEPVVHL</sequence>
<dbReference type="AlphaFoldDB" id="A0A2U3DYC4"/>
<dbReference type="SUPFAM" id="SSF51569">
    <property type="entry name" value="Aldolase"/>
    <property type="match status" value="1"/>
</dbReference>
<evidence type="ECO:0000256" key="2">
    <source>
        <dbReference type="PIRSR" id="PIRSR001365-1"/>
    </source>
</evidence>
<comment type="similarity">
    <text evidence="1">Belongs to the DapA family.</text>
</comment>
<keyword evidence="1" id="KW-0456">Lyase</keyword>
<organism evidence="4 5">
    <name type="scientific">Purpureocillium lilacinum</name>
    <name type="common">Paecilomyces lilacinus</name>
    <dbReference type="NCBI Taxonomy" id="33203"/>
    <lineage>
        <taxon>Eukaryota</taxon>
        <taxon>Fungi</taxon>
        <taxon>Dikarya</taxon>
        <taxon>Ascomycota</taxon>
        <taxon>Pezizomycotina</taxon>
        <taxon>Sordariomycetes</taxon>
        <taxon>Hypocreomycetidae</taxon>
        <taxon>Hypocreales</taxon>
        <taxon>Ophiocordycipitaceae</taxon>
        <taxon>Purpureocillium</taxon>
    </lineage>
</organism>
<dbReference type="CDD" id="cd00408">
    <property type="entry name" value="DHDPS-like"/>
    <property type="match status" value="1"/>
</dbReference>
<proteinExistence type="inferred from homology"/>
<evidence type="ECO:0000256" key="1">
    <source>
        <dbReference type="PIRNR" id="PIRNR001365"/>
    </source>
</evidence>
<dbReference type="GO" id="GO:0008840">
    <property type="term" value="F:4-hydroxy-tetrahydrodipicolinate synthase activity"/>
    <property type="evidence" value="ECO:0007669"/>
    <property type="project" value="TreeGrafter"/>
</dbReference>